<protein>
    <recommendedName>
        <fullName evidence="2">Lipoprotein</fullName>
    </recommendedName>
</protein>
<reference evidence="1" key="1">
    <citation type="submission" date="2018-05" db="EMBL/GenBank/DDBJ databases">
        <authorList>
            <person name="Lanie J.A."/>
            <person name="Ng W.-L."/>
            <person name="Kazmierczak K.M."/>
            <person name="Andrzejewski T.M."/>
            <person name="Davidsen T.M."/>
            <person name="Wayne K.J."/>
            <person name="Tettelin H."/>
            <person name="Glass J.I."/>
            <person name="Rusch D."/>
            <person name="Podicherti R."/>
            <person name="Tsui H.-C.T."/>
            <person name="Winkler M.E."/>
        </authorList>
    </citation>
    <scope>NUCLEOTIDE SEQUENCE</scope>
</reference>
<dbReference type="EMBL" id="UINC01071194">
    <property type="protein sequence ID" value="SVC05916.1"/>
    <property type="molecule type" value="Genomic_DNA"/>
</dbReference>
<dbReference type="AlphaFoldDB" id="A0A382J1Y9"/>
<evidence type="ECO:0008006" key="2">
    <source>
        <dbReference type="Google" id="ProtNLM"/>
    </source>
</evidence>
<sequence>MKLKLLFLGLFALLLSGCMDSITAVPKA</sequence>
<proteinExistence type="predicted"/>
<organism evidence="1">
    <name type="scientific">marine metagenome</name>
    <dbReference type="NCBI Taxonomy" id="408172"/>
    <lineage>
        <taxon>unclassified sequences</taxon>
        <taxon>metagenomes</taxon>
        <taxon>ecological metagenomes</taxon>
    </lineage>
</organism>
<feature type="non-terminal residue" evidence="1">
    <location>
        <position position="28"/>
    </location>
</feature>
<dbReference type="PROSITE" id="PS51257">
    <property type="entry name" value="PROKAR_LIPOPROTEIN"/>
    <property type="match status" value="1"/>
</dbReference>
<gene>
    <name evidence="1" type="ORF">METZ01_LOCUS258770</name>
</gene>
<accession>A0A382J1Y9</accession>
<evidence type="ECO:0000313" key="1">
    <source>
        <dbReference type="EMBL" id="SVC05916.1"/>
    </source>
</evidence>
<name>A0A382J1Y9_9ZZZZ</name>